<dbReference type="EMBL" id="JAUSUT010000001">
    <property type="protein sequence ID" value="MDQ0380406.1"/>
    <property type="molecule type" value="Genomic_DNA"/>
</dbReference>
<dbReference type="InterPro" id="IPR037069">
    <property type="entry name" value="AcylCoA_DH/ox_N_sf"/>
</dbReference>
<gene>
    <name evidence="2" type="ORF">FB470_004400</name>
</gene>
<protein>
    <submittedName>
        <fullName evidence="2">Alkylation response protein AidB-like acyl-CoA dehydrogenase</fullName>
    </submittedName>
</protein>
<organism evidence="2 3">
    <name type="scientific">Amycolatopsis thermophila</name>
    <dbReference type="NCBI Taxonomy" id="206084"/>
    <lineage>
        <taxon>Bacteria</taxon>
        <taxon>Bacillati</taxon>
        <taxon>Actinomycetota</taxon>
        <taxon>Actinomycetes</taxon>
        <taxon>Pseudonocardiales</taxon>
        <taxon>Pseudonocardiaceae</taxon>
        <taxon>Amycolatopsis</taxon>
    </lineage>
</organism>
<dbReference type="InterPro" id="IPR009100">
    <property type="entry name" value="AcylCoA_DH/oxidase_NM_dom_sf"/>
</dbReference>
<sequence>MVRSDEVRARLQRAAKEAGVFAPHASPTYGGRGLDMGGRAVVFEEAGYSLLGPLALNIAAPDEGNMHMLEAASARWGAARSAPASR</sequence>
<dbReference type="InterPro" id="IPR013786">
    <property type="entry name" value="AcylCoA_DH/ox_N"/>
</dbReference>
<proteinExistence type="predicted"/>
<dbReference type="Proteomes" id="UP001229651">
    <property type="component" value="Unassembled WGS sequence"/>
</dbReference>
<dbReference type="Gene3D" id="1.10.540.10">
    <property type="entry name" value="Acyl-CoA dehydrogenase/oxidase, N-terminal domain"/>
    <property type="match status" value="1"/>
</dbReference>
<accession>A0ABU0EZP0</accession>
<reference evidence="2 3" key="1">
    <citation type="submission" date="2023-07" db="EMBL/GenBank/DDBJ databases">
        <title>Sequencing the genomes of 1000 actinobacteria strains.</title>
        <authorList>
            <person name="Klenk H.-P."/>
        </authorList>
    </citation>
    <scope>NUCLEOTIDE SEQUENCE [LARGE SCALE GENOMIC DNA]</scope>
    <source>
        <strain evidence="2 3">DSM 45805</strain>
    </source>
</reference>
<evidence type="ECO:0000313" key="2">
    <source>
        <dbReference type="EMBL" id="MDQ0380406.1"/>
    </source>
</evidence>
<dbReference type="Pfam" id="PF02771">
    <property type="entry name" value="Acyl-CoA_dh_N"/>
    <property type="match status" value="1"/>
</dbReference>
<keyword evidence="3" id="KW-1185">Reference proteome</keyword>
<name>A0ABU0EZP0_9PSEU</name>
<evidence type="ECO:0000259" key="1">
    <source>
        <dbReference type="Pfam" id="PF02771"/>
    </source>
</evidence>
<dbReference type="SUPFAM" id="SSF56645">
    <property type="entry name" value="Acyl-CoA dehydrogenase NM domain-like"/>
    <property type="match status" value="1"/>
</dbReference>
<feature type="domain" description="Acyl-CoA dehydrogenase/oxidase N-terminal" evidence="1">
    <location>
        <begin position="4"/>
        <end position="60"/>
    </location>
</feature>
<evidence type="ECO:0000313" key="3">
    <source>
        <dbReference type="Proteomes" id="UP001229651"/>
    </source>
</evidence>
<comment type="caution">
    <text evidence="2">The sequence shown here is derived from an EMBL/GenBank/DDBJ whole genome shotgun (WGS) entry which is preliminary data.</text>
</comment>